<dbReference type="GO" id="GO:0006606">
    <property type="term" value="P:protein import into nucleus"/>
    <property type="evidence" value="ECO:0007669"/>
    <property type="project" value="TreeGrafter"/>
</dbReference>
<keyword evidence="7" id="KW-0472">Membrane</keyword>
<dbReference type="OrthoDB" id="3098at2759"/>
<proteinExistence type="inferred from homology"/>
<keyword evidence="10" id="KW-1185">Reference proteome</keyword>
<feature type="compositionally biased region" description="Low complexity" evidence="8">
    <location>
        <begin position="69"/>
        <end position="99"/>
    </location>
</feature>
<organism evidence="9 10">
    <name type="scientific">Cavenderia fasciculata</name>
    <name type="common">Slime mold</name>
    <name type="synonym">Dictyostelium fasciculatum</name>
    <dbReference type="NCBI Taxonomy" id="261658"/>
    <lineage>
        <taxon>Eukaryota</taxon>
        <taxon>Amoebozoa</taxon>
        <taxon>Evosea</taxon>
        <taxon>Eumycetozoa</taxon>
        <taxon>Dictyostelia</taxon>
        <taxon>Acytosteliales</taxon>
        <taxon>Cavenderiaceae</taxon>
        <taxon>Cavenderia</taxon>
    </lineage>
</organism>
<evidence type="ECO:0000256" key="8">
    <source>
        <dbReference type="SAM" id="MobiDB-lite"/>
    </source>
</evidence>
<dbReference type="Proteomes" id="UP000007797">
    <property type="component" value="Unassembled WGS sequence"/>
</dbReference>
<dbReference type="EMBL" id="GL883010">
    <property type="protein sequence ID" value="EGG22047.1"/>
    <property type="molecule type" value="Genomic_DNA"/>
</dbReference>
<protein>
    <recommendedName>
        <fullName evidence="7">Nuclear pore complex protein</fullName>
    </recommendedName>
</protein>
<accession>F4PQT9</accession>
<dbReference type="GO" id="GO:0017056">
    <property type="term" value="F:structural constituent of nuclear pore"/>
    <property type="evidence" value="ECO:0007669"/>
    <property type="project" value="UniProtKB-UniRule"/>
</dbReference>
<sequence>MSNPFLFTSSLGNIGGGGGRGDSDDEDNLYQSSSSFSSSNINRGGGGMSNGISSGSSSLFDTTSYQNPSLWSTSNNNNNNQTNNNNLFNSTSTSFNINNLPEEDGDDDNNNFRSQQQSQHRYDHLEHDQDQGMMEDEDNDIIDELSEFQNKNAKSDDHQYYDIIEKELNNNNIGENDLPLQLAQLFRSYCESKLNSLQYQIEKSFYLPNKNETERLIEIFKMEKNTWEILFKLYHQRDRSSMETDKLENLDITSQVNTIQYNIHKDSQMSENIIILDWLEEMVSNVKLNVDNVYWKNTLERLKGGHVRTHSSPKESELVKEVDPDAVQRQTLKLDHEDQQQENKFLQTLWQLIRAGNRELAAEFCREVGQMWRAQTLLGDRLYDSESDIGNPYRNMWRTTCNGMSASTANQFEKAIYGLLGGNLPSVLPVCRNWYDYLWAHVKVLVDEKMNQEIQGLAAPPTAYEDFPPPKPTISTIFTPKDILHTLRTNAPTEIKTESNQPYNLIQEMIITDDYITLVKSLLNIINSKQITPEFNRLAVVIVLFFRFRSPNIPTSIDENSPENVIINTYVEYLIENQKNDLVALYTSFLTCKKLQIKVYSKFLEGITSQSERQQCLDLAERFGLDTDTITYTVVSNITSQESTSKSLSTTTQDDINKIDALGYLVISPSQLIGAIAQANKLLREFIKNNKIDAAHQLIGSLPEDSVIKARLESTRSEAETTDIIKEFTNWAQYLAAINKIAIWFQNFSKRPTQPTLYYRLTGKESYAQKLDLERRKKDIEEEYARWSQNNLNYGHNAIDSIDIIIKQSWLCPEDYPDGVFAGGEEQELKQLHALRVSCIPPLFFTLHKILVGIEQIKKSVRIVNIVAEERFKWYNVFSRAQLQELLQLTVKDSIYKMMEKTNKNDKQDNGQNFYQQFDYLQYSNYYYLNK</sequence>
<dbReference type="AlphaFoldDB" id="F4PQT9"/>
<evidence type="ECO:0000256" key="7">
    <source>
        <dbReference type="RuleBase" id="RU365072"/>
    </source>
</evidence>
<comment type="similarity">
    <text evidence="7">Belongs to the nucleoporin Nup84/Nup107 family.</text>
</comment>
<comment type="function">
    <text evidence="7">Functions as a component of the nuclear pore complex (NPC).</text>
</comment>
<keyword evidence="4 7" id="KW-0811">Translocation</keyword>
<keyword evidence="1 7" id="KW-0813">Transport</keyword>
<dbReference type="GO" id="GO:0000973">
    <property type="term" value="P:post-transcriptional tethering of RNA polymerase II gene DNA at nuclear periphery"/>
    <property type="evidence" value="ECO:0007669"/>
    <property type="project" value="TreeGrafter"/>
</dbReference>
<dbReference type="RefSeq" id="XP_004359898.1">
    <property type="nucleotide sequence ID" value="XM_004359841.1"/>
</dbReference>
<dbReference type="Gene3D" id="1.10.3450.20">
    <property type="match status" value="1"/>
</dbReference>
<dbReference type="Pfam" id="PF04121">
    <property type="entry name" value="Nup84_Nup100"/>
    <property type="match status" value="1"/>
</dbReference>
<evidence type="ECO:0000256" key="5">
    <source>
        <dbReference type="ARBA" id="ARBA00023132"/>
    </source>
</evidence>
<evidence type="ECO:0000256" key="1">
    <source>
        <dbReference type="ARBA" id="ARBA00022448"/>
    </source>
</evidence>
<evidence type="ECO:0000256" key="4">
    <source>
        <dbReference type="ARBA" id="ARBA00023010"/>
    </source>
</evidence>
<keyword evidence="5 7" id="KW-0906">Nuclear pore complex</keyword>
<dbReference type="Gene3D" id="1.20.190.50">
    <property type="match status" value="1"/>
</dbReference>
<dbReference type="GeneID" id="14873028"/>
<keyword evidence="6 7" id="KW-0539">Nucleus</keyword>
<feature type="compositionally biased region" description="Low complexity" evidence="8">
    <location>
        <begin position="32"/>
        <end position="42"/>
    </location>
</feature>
<comment type="subunit">
    <text evidence="7">Part of the nuclear pore complex (NPC).</text>
</comment>
<dbReference type="STRING" id="1054147.F4PQT9"/>
<dbReference type="KEGG" id="dfa:DFA_01936"/>
<feature type="region of interest" description="Disordered" evidence="8">
    <location>
        <begin position="9"/>
        <end position="55"/>
    </location>
</feature>
<dbReference type="PANTHER" id="PTHR13003">
    <property type="entry name" value="NUP107-RELATED"/>
    <property type="match status" value="1"/>
</dbReference>
<dbReference type="PANTHER" id="PTHR13003:SF2">
    <property type="entry name" value="NUCLEAR PORE COMPLEX PROTEIN NUP107"/>
    <property type="match status" value="1"/>
</dbReference>
<evidence type="ECO:0000256" key="6">
    <source>
        <dbReference type="ARBA" id="ARBA00023242"/>
    </source>
</evidence>
<reference evidence="10" key="1">
    <citation type="journal article" date="2011" name="Genome Res.">
        <title>Phylogeny-wide analysis of social amoeba genomes highlights ancient origins for complex intercellular communication.</title>
        <authorList>
            <person name="Heidel A.J."/>
            <person name="Lawal H.M."/>
            <person name="Felder M."/>
            <person name="Schilde C."/>
            <person name="Helps N.R."/>
            <person name="Tunggal B."/>
            <person name="Rivero F."/>
            <person name="John U."/>
            <person name="Schleicher M."/>
            <person name="Eichinger L."/>
            <person name="Platzer M."/>
            <person name="Noegel A.A."/>
            <person name="Schaap P."/>
            <person name="Gloeckner G."/>
        </authorList>
    </citation>
    <scope>NUCLEOTIDE SEQUENCE [LARGE SCALE GENOMIC DNA]</scope>
    <source>
        <strain evidence="10">SH3</strain>
    </source>
</reference>
<keyword evidence="3" id="KW-0653">Protein transport</keyword>
<dbReference type="GO" id="GO:0006406">
    <property type="term" value="P:mRNA export from nucleus"/>
    <property type="evidence" value="ECO:0007669"/>
    <property type="project" value="TreeGrafter"/>
</dbReference>
<dbReference type="GO" id="GO:0031965">
    <property type="term" value="C:nuclear membrane"/>
    <property type="evidence" value="ECO:0007669"/>
    <property type="project" value="UniProtKB-SubCell"/>
</dbReference>
<dbReference type="InterPro" id="IPR007252">
    <property type="entry name" value="Nup84/Nup107"/>
</dbReference>
<name>F4PQT9_CACFS</name>
<evidence type="ECO:0000256" key="2">
    <source>
        <dbReference type="ARBA" id="ARBA00022816"/>
    </source>
</evidence>
<gene>
    <name evidence="9" type="primary">nup107</name>
    <name evidence="9" type="ORF">DFA_01936</name>
</gene>
<feature type="region of interest" description="Disordered" evidence="8">
    <location>
        <begin position="69"/>
        <end position="124"/>
    </location>
</feature>
<dbReference type="OMA" id="MAHIVLF"/>
<evidence type="ECO:0000256" key="3">
    <source>
        <dbReference type="ARBA" id="ARBA00022927"/>
    </source>
</evidence>
<dbReference type="GO" id="GO:0031080">
    <property type="term" value="C:nuclear pore outer ring"/>
    <property type="evidence" value="ECO:0007669"/>
    <property type="project" value="EnsemblProtists"/>
</dbReference>
<keyword evidence="2" id="KW-0509">mRNA transport</keyword>
<evidence type="ECO:0000313" key="9">
    <source>
        <dbReference type="EMBL" id="EGG22047.1"/>
    </source>
</evidence>
<evidence type="ECO:0000313" key="10">
    <source>
        <dbReference type="Proteomes" id="UP000007797"/>
    </source>
</evidence>
<comment type="subcellular location">
    <subcellularLocation>
        <location evidence="7">Nucleus</location>
        <location evidence="7">Nuclear pore complex</location>
    </subcellularLocation>
    <subcellularLocation>
        <location evidence="7">Nucleus membrane</location>
    </subcellularLocation>
</comment>